<dbReference type="HOGENOM" id="CLU_3173268_0_0_10"/>
<proteinExistence type="predicted"/>
<evidence type="ECO:0000313" key="2">
    <source>
        <dbReference type="Proteomes" id="UP000007590"/>
    </source>
</evidence>
<accession>H8KQ26</accession>
<keyword evidence="2" id="KW-1185">Reference proteome</keyword>
<gene>
    <name evidence="1" type="ordered locus">Solca_1088</name>
</gene>
<sequence>MIANASNMCIIEPAFQTVSPNSQAIIKITATTYNKFLIICFFGTRNK</sequence>
<evidence type="ECO:0000313" key="1">
    <source>
        <dbReference type="EMBL" id="AFD06194.1"/>
    </source>
</evidence>
<dbReference type="EMBL" id="CP003349">
    <property type="protein sequence ID" value="AFD06194.1"/>
    <property type="molecule type" value="Genomic_DNA"/>
</dbReference>
<name>H8KQ26_SOLCM</name>
<reference evidence="1" key="1">
    <citation type="submission" date="2012-02" db="EMBL/GenBank/DDBJ databases">
        <title>The complete genome of Solitalea canadensis DSM 3403.</title>
        <authorList>
            <consortium name="US DOE Joint Genome Institute (JGI-PGF)"/>
            <person name="Lucas S."/>
            <person name="Copeland A."/>
            <person name="Lapidus A."/>
            <person name="Glavina del Rio T."/>
            <person name="Dalin E."/>
            <person name="Tice H."/>
            <person name="Bruce D."/>
            <person name="Goodwin L."/>
            <person name="Pitluck S."/>
            <person name="Peters L."/>
            <person name="Ovchinnikova G."/>
            <person name="Lu M."/>
            <person name="Kyrpides N."/>
            <person name="Mavromatis K."/>
            <person name="Ivanova N."/>
            <person name="Brettin T."/>
            <person name="Detter J.C."/>
            <person name="Han C."/>
            <person name="Larimer F."/>
            <person name="Land M."/>
            <person name="Hauser L."/>
            <person name="Markowitz V."/>
            <person name="Cheng J.-F."/>
            <person name="Hugenholtz P."/>
            <person name="Woyke T."/>
            <person name="Wu D."/>
            <person name="Spring S."/>
            <person name="Schroeder M."/>
            <person name="Kopitz M."/>
            <person name="Brambilla E."/>
            <person name="Klenk H.-P."/>
            <person name="Eisen J.A."/>
        </authorList>
    </citation>
    <scope>NUCLEOTIDE SEQUENCE</scope>
    <source>
        <strain evidence="1">DSM 3403</strain>
    </source>
</reference>
<dbReference type="AlphaFoldDB" id="H8KQ26"/>
<dbReference type="KEGG" id="scn:Solca_1088"/>
<organism evidence="1 2">
    <name type="scientific">Solitalea canadensis (strain ATCC 29591 / DSM 3403 / JCM 21819 / LMG 8368 / NBRC 15130 / NCIMB 12057 / USAM 9D)</name>
    <name type="common">Flexibacter canadensis</name>
    <dbReference type="NCBI Taxonomy" id="929556"/>
    <lineage>
        <taxon>Bacteria</taxon>
        <taxon>Pseudomonadati</taxon>
        <taxon>Bacteroidota</taxon>
        <taxon>Sphingobacteriia</taxon>
        <taxon>Sphingobacteriales</taxon>
        <taxon>Sphingobacteriaceae</taxon>
        <taxon>Solitalea</taxon>
    </lineage>
</organism>
<protein>
    <submittedName>
        <fullName evidence="1">Uncharacterized protein</fullName>
    </submittedName>
</protein>
<dbReference type="Proteomes" id="UP000007590">
    <property type="component" value="Chromosome"/>
</dbReference>